<dbReference type="NCBIfam" id="NF001937">
    <property type="entry name" value="PRK00714.1-4"/>
    <property type="match status" value="1"/>
</dbReference>
<name>A0A317MVS9_9GAMM</name>
<comment type="caution">
    <text evidence="2">The sequence shown here is derived from an EMBL/GenBank/DDBJ whole genome shotgun (WGS) entry which is preliminary data.</text>
</comment>
<proteinExistence type="predicted"/>
<evidence type="ECO:0000313" key="3">
    <source>
        <dbReference type="Proteomes" id="UP000246569"/>
    </source>
</evidence>
<accession>A0A317MVS9</accession>
<dbReference type="InterPro" id="IPR015797">
    <property type="entry name" value="NUDIX_hydrolase-like_dom_sf"/>
</dbReference>
<dbReference type="GO" id="GO:0003824">
    <property type="term" value="F:catalytic activity"/>
    <property type="evidence" value="ECO:0007669"/>
    <property type="project" value="UniProtKB-ARBA"/>
</dbReference>
<dbReference type="Gene3D" id="3.90.79.10">
    <property type="entry name" value="Nucleoside Triphosphate Pyrophosphohydrolase"/>
    <property type="match status" value="1"/>
</dbReference>
<dbReference type="InterPro" id="IPR000086">
    <property type="entry name" value="NUDIX_hydrolase_dom"/>
</dbReference>
<sequence length="147" mass="17215">MYRELDEEIGLHPRHVEILGRTGGWLRYRLPKRLIRRHSRPTCIGQKQLWFMLRMLGDESDVCLSTSERPEFDHWTWVDYWYPLENVVAFKRYVYLRALHELSCCCFPQQPPDPPAALLARFNLSLRPSLPVRASLTAGGGRALPPR</sequence>
<reference evidence="2 3" key="1">
    <citation type="submission" date="2018-05" db="EMBL/GenBank/DDBJ databases">
        <title>Genomic Encyclopedia of Type Strains, Phase IV (KMG-IV): sequencing the most valuable type-strain genomes for metagenomic binning, comparative biology and taxonomic classification.</title>
        <authorList>
            <person name="Goeker M."/>
        </authorList>
    </citation>
    <scope>NUCLEOTIDE SEQUENCE [LARGE SCALE GENOMIC DNA]</scope>
    <source>
        <strain evidence="2 3">DSM 23606</strain>
    </source>
</reference>
<organism evidence="2 3">
    <name type="scientific">Plasticicumulans acidivorans</name>
    <dbReference type="NCBI Taxonomy" id="886464"/>
    <lineage>
        <taxon>Bacteria</taxon>
        <taxon>Pseudomonadati</taxon>
        <taxon>Pseudomonadota</taxon>
        <taxon>Gammaproteobacteria</taxon>
        <taxon>Candidatus Competibacteraceae</taxon>
        <taxon>Plasticicumulans</taxon>
    </lineage>
</organism>
<dbReference type="EMBL" id="QGTJ01000004">
    <property type="protein sequence ID" value="PWV62472.1"/>
    <property type="molecule type" value="Genomic_DNA"/>
</dbReference>
<keyword evidence="3" id="KW-1185">Reference proteome</keyword>
<protein>
    <submittedName>
        <fullName evidence="2">NUDIX domain-containing protein</fullName>
    </submittedName>
</protein>
<gene>
    <name evidence="2" type="ORF">C7443_104268</name>
</gene>
<feature type="domain" description="Nudix hydrolase" evidence="1">
    <location>
        <begin position="1"/>
        <end position="100"/>
    </location>
</feature>
<dbReference type="Proteomes" id="UP000246569">
    <property type="component" value="Unassembled WGS sequence"/>
</dbReference>
<dbReference type="AlphaFoldDB" id="A0A317MVS9"/>
<evidence type="ECO:0000313" key="2">
    <source>
        <dbReference type="EMBL" id="PWV62472.1"/>
    </source>
</evidence>
<dbReference type="PROSITE" id="PS51462">
    <property type="entry name" value="NUDIX"/>
    <property type="match status" value="1"/>
</dbReference>
<evidence type="ECO:0000259" key="1">
    <source>
        <dbReference type="PROSITE" id="PS51462"/>
    </source>
</evidence>
<dbReference type="SUPFAM" id="SSF55811">
    <property type="entry name" value="Nudix"/>
    <property type="match status" value="1"/>
</dbReference>